<evidence type="ECO:0000256" key="15">
    <source>
        <dbReference type="SAM" id="Coils"/>
    </source>
</evidence>
<dbReference type="Gene3D" id="1.20.120.160">
    <property type="entry name" value="HPT domain"/>
    <property type="match status" value="1"/>
</dbReference>
<evidence type="ECO:0000256" key="9">
    <source>
        <dbReference type="ARBA" id="ARBA00022777"/>
    </source>
</evidence>
<evidence type="ECO:0000256" key="3">
    <source>
        <dbReference type="ARBA" id="ARBA00012438"/>
    </source>
</evidence>
<keyword evidence="10" id="KW-0067">ATP-binding</keyword>
<evidence type="ECO:0000256" key="1">
    <source>
        <dbReference type="ARBA" id="ARBA00000085"/>
    </source>
</evidence>
<dbReference type="FunFam" id="1.10.287.130:FF:000003">
    <property type="entry name" value="Histidine kinase"/>
    <property type="match status" value="1"/>
</dbReference>
<feature type="modified residue" description="4-aspartylphosphate" evidence="14">
    <location>
        <position position="497"/>
    </location>
</feature>
<keyword evidence="7" id="KW-0812">Transmembrane</keyword>
<keyword evidence="11" id="KW-1133">Transmembrane helix</keyword>
<dbReference type="GO" id="GO:0005886">
    <property type="term" value="C:plasma membrane"/>
    <property type="evidence" value="ECO:0007669"/>
    <property type="project" value="UniProtKB-SubCell"/>
</dbReference>
<dbReference type="InterPro" id="IPR001789">
    <property type="entry name" value="Sig_transdc_resp-reg_receiver"/>
</dbReference>
<dbReference type="InterPro" id="IPR005467">
    <property type="entry name" value="His_kinase_dom"/>
</dbReference>
<dbReference type="EMBL" id="ABOX02000041">
    <property type="protein sequence ID" value="EEF58571.1"/>
    <property type="molecule type" value="Genomic_DNA"/>
</dbReference>
<evidence type="ECO:0000256" key="13">
    <source>
        <dbReference type="ARBA" id="ARBA00023136"/>
    </source>
</evidence>
<dbReference type="SUPFAM" id="SSF55874">
    <property type="entry name" value="ATPase domain of HSP90 chaperone/DNA topoisomerase II/histidine kinase"/>
    <property type="match status" value="1"/>
</dbReference>
<keyword evidence="8" id="KW-0547">Nucleotide-binding</keyword>
<dbReference type="InterPro" id="IPR011006">
    <property type="entry name" value="CheY-like_superfamily"/>
</dbReference>
<dbReference type="GO" id="GO:0000155">
    <property type="term" value="F:phosphorelay sensor kinase activity"/>
    <property type="evidence" value="ECO:0007669"/>
    <property type="project" value="InterPro"/>
</dbReference>
<dbReference type="InterPro" id="IPR003661">
    <property type="entry name" value="HisK_dim/P_dom"/>
</dbReference>
<dbReference type="CDD" id="cd16922">
    <property type="entry name" value="HATPase_EvgS-ArcB-TorS-like"/>
    <property type="match status" value="1"/>
</dbReference>
<accession>B9XNN1</accession>
<evidence type="ECO:0000256" key="11">
    <source>
        <dbReference type="ARBA" id="ARBA00022989"/>
    </source>
</evidence>
<evidence type="ECO:0000313" key="19">
    <source>
        <dbReference type="Proteomes" id="UP000003688"/>
    </source>
</evidence>
<gene>
    <name evidence="18" type="ORF">Cflav_PD1761</name>
</gene>
<dbReference type="Gene3D" id="3.40.50.2300">
    <property type="match status" value="3"/>
</dbReference>
<dbReference type="SMART" id="SM00388">
    <property type="entry name" value="HisKA"/>
    <property type="match status" value="1"/>
</dbReference>
<dbReference type="Pfam" id="PF00072">
    <property type="entry name" value="Response_reg"/>
    <property type="match status" value="3"/>
</dbReference>
<evidence type="ECO:0000259" key="16">
    <source>
        <dbReference type="PROSITE" id="PS50109"/>
    </source>
</evidence>
<dbReference type="InterPro" id="IPR004358">
    <property type="entry name" value="Sig_transdc_His_kin-like_C"/>
</dbReference>
<name>B9XNN1_PEDPL</name>
<dbReference type="CDD" id="cd17575">
    <property type="entry name" value="REC_WspR-like"/>
    <property type="match status" value="1"/>
</dbReference>
<reference evidence="18 19" key="1">
    <citation type="journal article" date="2011" name="J. Bacteriol.">
        <title>Genome sequence of 'Pedosphaera parvula' Ellin514, an aerobic Verrucomicrobial isolate from pasture soil.</title>
        <authorList>
            <person name="Kant R."/>
            <person name="van Passel M.W."/>
            <person name="Sangwan P."/>
            <person name="Palva A."/>
            <person name="Lucas S."/>
            <person name="Copeland A."/>
            <person name="Lapidus A."/>
            <person name="Glavina Del Rio T."/>
            <person name="Dalin E."/>
            <person name="Tice H."/>
            <person name="Bruce D."/>
            <person name="Goodwin L."/>
            <person name="Pitluck S."/>
            <person name="Chertkov O."/>
            <person name="Larimer F.W."/>
            <person name="Land M.L."/>
            <person name="Hauser L."/>
            <person name="Brettin T.S."/>
            <person name="Detter J.C."/>
            <person name="Han S."/>
            <person name="de Vos W.M."/>
            <person name="Janssen P.H."/>
            <person name="Smidt H."/>
        </authorList>
    </citation>
    <scope>NUCLEOTIDE SEQUENCE [LARGE SCALE GENOMIC DNA]</scope>
    <source>
        <strain evidence="18 19">Ellin514</strain>
    </source>
</reference>
<feature type="domain" description="Histidine kinase" evidence="16">
    <location>
        <begin position="193"/>
        <end position="427"/>
    </location>
</feature>
<dbReference type="FunFam" id="3.30.565.10:FF:000010">
    <property type="entry name" value="Sensor histidine kinase RcsC"/>
    <property type="match status" value="1"/>
</dbReference>
<dbReference type="AlphaFoldDB" id="B9XNN1"/>
<feature type="modified residue" description="4-aspartylphosphate" evidence="14">
    <location>
        <position position="76"/>
    </location>
</feature>
<keyword evidence="9 18" id="KW-0418">Kinase</keyword>
<dbReference type="InterPro" id="IPR036641">
    <property type="entry name" value="HPT_dom_sf"/>
</dbReference>
<sequence>METSEFNRAVSEAAGALDHLPGYHFRVLLVDDQAMVGEAIRRVLVDEPDMDFHYCADPNEALELAQQIKPTVILQDLVMPGVDGLTLVSRFRSHPATRETPIIVLSTTDNPEVKGEAFAMGANDYLVKLPDKIELIARLRYHSKAFLGQLQRDEAYQALRESQKQLVEKNASLVALNQKLEEATLAKSEFLANMSHEVRTPMNGVIGMTALLLDTELTDEQREYVEATRSSADAMLTIINDILDFSKIESGKLDLESHPFELHTCIEEALDLLAPKAAEKDLDLAYSVDDAIPKILVGDVTRLRQILVNLIGNAVKFTNEGEVFIQVKPAPKHFNDRDRSASSITGPDMWMLQFSVRDTGVGIPIDKQHRLFKSFQQVDASTTRHYGGTGLGLAICKKLSELMGGDIQVESDAGKGSTFHFTIQARATASVIPPAWQQIQPQLAGKRVLIVEDNATNRQILSHRCRQWGMLPDEAANAEKALEMVANQKYYDAAILDVQLPGFDGIKLAQAIRQRLNGNSISLLLLSSVRLRSDDTRAAELGITIFVHKPIRPSQLLQALYRGLSLQIQREKKAPALPCMDSSFANRFPLRILLADDNPINQKVGLNVLRRLGYRADVANNGLEVLRALDRQPYDIILLDVQMPELDGFETTSSIRERWPLGKRPRVVAMTGNALLGDREKCLDAGMDDYISKPIRIGELQSALERWAKISGKQFDTAFFANNTTFNAGLLDQSLISELRELAPANGGDTMLEEIIDLFLESAPIRIGQINQFLSDPHKMAFHAQALKSMSLNLGATKMATLCQKLEELAHTGNEEGVSRLSSELEKAFRFTQTELAFLRAKKH</sequence>
<dbReference type="CDD" id="cd00082">
    <property type="entry name" value="HisKA"/>
    <property type="match status" value="1"/>
</dbReference>
<dbReference type="Pfam" id="PF02518">
    <property type="entry name" value="HATPase_c"/>
    <property type="match status" value="1"/>
</dbReference>
<feature type="coiled-coil region" evidence="15">
    <location>
        <begin position="159"/>
        <end position="193"/>
    </location>
</feature>
<proteinExistence type="predicted"/>
<evidence type="ECO:0000256" key="12">
    <source>
        <dbReference type="ARBA" id="ARBA00023012"/>
    </source>
</evidence>
<dbReference type="InterPro" id="IPR003594">
    <property type="entry name" value="HATPase_dom"/>
</dbReference>
<dbReference type="PROSITE" id="PS50110">
    <property type="entry name" value="RESPONSE_REGULATORY"/>
    <property type="match status" value="3"/>
</dbReference>
<dbReference type="Pfam" id="PF00512">
    <property type="entry name" value="HisKA"/>
    <property type="match status" value="1"/>
</dbReference>
<dbReference type="CDD" id="cd17546">
    <property type="entry name" value="REC_hyHK_CKI1_RcsC-like"/>
    <property type="match status" value="1"/>
</dbReference>
<comment type="caution">
    <text evidence="18">The sequence shown here is derived from an EMBL/GenBank/DDBJ whole genome shotgun (WGS) entry which is preliminary data.</text>
</comment>
<keyword evidence="13" id="KW-0472">Membrane</keyword>
<dbReference type="SUPFAM" id="SSF52172">
    <property type="entry name" value="CheY-like"/>
    <property type="match status" value="3"/>
</dbReference>
<dbReference type="SMART" id="SM00387">
    <property type="entry name" value="HATPase_c"/>
    <property type="match status" value="1"/>
</dbReference>
<dbReference type="Pfam" id="PF01627">
    <property type="entry name" value="Hpt"/>
    <property type="match status" value="1"/>
</dbReference>
<dbReference type="InterPro" id="IPR036890">
    <property type="entry name" value="HATPase_C_sf"/>
</dbReference>
<feature type="domain" description="Response regulatory" evidence="17">
    <location>
        <begin position="447"/>
        <end position="564"/>
    </location>
</feature>
<evidence type="ECO:0000256" key="4">
    <source>
        <dbReference type="ARBA" id="ARBA00022475"/>
    </source>
</evidence>
<dbReference type="InterPro" id="IPR036097">
    <property type="entry name" value="HisK_dim/P_sf"/>
</dbReference>
<keyword evidence="19" id="KW-1185">Reference proteome</keyword>
<dbReference type="Gene3D" id="3.30.565.10">
    <property type="entry name" value="Histidine kinase-like ATPase, C-terminal domain"/>
    <property type="match status" value="1"/>
</dbReference>
<dbReference type="SUPFAM" id="SSF47384">
    <property type="entry name" value="Homodimeric domain of signal transducing histidine kinase"/>
    <property type="match status" value="1"/>
</dbReference>
<evidence type="ECO:0000256" key="14">
    <source>
        <dbReference type="PROSITE-ProRule" id="PRU00169"/>
    </source>
</evidence>
<protein>
    <recommendedName>
        <fullName evidence="3">histidine kinase</fullName>
        <ecNumber evidence="3">2.7.13.3</ecNumber>
    </recommendedName>
</protein>
<evidence type="ECO:0000313" key="18">
    <source>
        <dbReference type="EMBL" id="EEF58571.1"/>
    </source>
</evidence>
<dbReference type="Gene3D" id="1.10.287.130">
    <property type="match status" value="1"/>
</dbReference>
<keyword evidence="6 18" id="KW-0808">Transferase</keyword>
<dbReference type="OrthoDB" id="193150at2"/>
<dbReference type="PRINTS" id="PR00344">
    <property type="entry name" value="BCTRLSENSOR"/>
</dbReference>
<dbReference type="Proteomes" id="UP000003688">
    <property type="component" value="Unassembled WGS sequence"/>
</dbReference>
<organism evidence="18 19">
    <name type="scientific">Pedosphaera parvula (strain Ellin514)</name>
    <dbReference type="NCBI Taxonomy" id="320771"/>
    <lineage>
        <taxon>Bacteria</taxon>
        <taxon>Pseudomonadati</taxon>
        <taxon>Verrucomicrobiota</taxon>
        <taxon>Pedosphaerae</taxon>
        <taxon>Pedosphaerales</taxon>
        <taxon>Pedosphaeraceae</taxon>
        <taxon>Pedosphaera</taxon>
    </lineage>
</organism>
<evidence type="ECO:0000256" key="5">
    <source>
        <dbReference type="ARBA" id="ARBA00022553"/>
    </source>
</evidence>
<evidence type="ECO:0000256" key="10">
    <source>
        <dbReference type="ARBA" id="ARBA00022840"/>
    </source>
</evidence>
<dbReference type="RefSeq" id="WP_007417418.1">
    <property type="nucleotide sequence ID" value="NZ_ABOX02000041.1"/>
</dbReference>
<comment type="subcellular location">
    <subcellularLocation>
        <location evidence="2">Cell membrane</location>
        <topology evidence="2">Multi-pass membrane protein</topology>
    </subcellularLocation>
</comment>
<dbReference type="PANTHER" id="PTHR45339:SF1">
    <property type="entry name" value="HYBRID SIGNAL TRANSDUCTION HISTIDINE KINASE J"/>
    <property type="match status" value="1"/>
</dbReference>
<dbReference type="SMART" id="SM00448">
    <property type="entry name" value="REC"/>
    <property type="match status" value="3"/>
</dbReference>
<dbReference type="PANTHER" id="PTHR45339">
    <property type="entry name" value="HYBRID SIGNAL TRANSDUCTION HISTIDINE KINASE J"/>
    <property type="match status" value="1"/>
</dbReference>
<evidence type="ECO:0000256" key="7">
    <source>
        <dbReference type="ARBA" id="ARBA00022692"/>
    </source>
</evidence>
<dbReference type="SUPFAM" id="SSF47226">
    <property type="entry name" value="Histidine-containing phosphotransfer domain, HPT domain"/>
    <property type="match status" value="1"/>
</dbReference>
<keyword evidence="15" id="KW-0175">Coiled coil</keyword>
<dbReference type="InterPro" id="IPR008207">
    <property type="entry name" value="Sig_transdc_His_kin_Hpt_dom"/>
</dbReference>
<comment type="catalytic activity">
    <reaction evidence="1">
        <text>ATP + protein L-histidine = ADP + protein N-phospho-L-histidine.</text>
        <dbReference type="EC" id="2.7.13.3"/>
    </reaction>
</comment>
<dbReference type="CDD" id="cd00156">
    <property type="entry name" value="REC"/>
    <property type="match status" value="1"/>
</dbReference>
<evidence type="ECO:0000256" key="6">
    <source>
        <dbReference type="ARBA" id="ARBA00022679"/>
    </source>
</evidence>
<dbReference type="PROSITE" id="PS50109">
    <property type="entry name" value="HIS_KIN"/>
    <property type="match status" value="1"/>
</dbReference>
<evidence type="ECO:0000256" key="8">
    <source>
        <dbReference type="ARBA" id="ARBA00022741"/>
    </source>
</evidence>
<keyword evidence="12" id="KW-0902">Two-component regulatory system</keyword>
<dbReference type="EC" id="2.7.13.3" evidence="3"/>
<feature type="domain" description="Response regulatory" evidence="17">
    <location>
        <begin position="591"/>
        <end position="708"/>
    </location>
</feature>
<evidence type="ECO:0000256" key="2">
    <source>
        <dbReference type="ARBA" id="ARBA00004651"/>
    </source>
</evidence>
<keyword evidence="5 14" id="KW-0597">Phosphoprotein</keyword>
<feature type="domain" description="Response regulatory" evidence="17">
    <location>
        <begin position="26"/>
        <end position="143"/>
    </location>
</feature>
<evidence type="ECO:0000259" key="17">
    <source>
        <dbReference type="PROSITE" id="PS50110"/>
    </source>
</evidence>
<feature type="modified residue" description="4-aspartylphosphate" evidence="14">
    <location>
        <position position="640"/>
    </location>
</feature>
<keyword evidence="4" id="KW-1003">Cell membrane</keyword>
<dbReference type="STRING" id="320771.Cflav_PD1761"/>
<dbReference type="GO" id="GO:0005524">
    <property type="term" value="F:ATP binding"/>
    <property type="evidence" value="ECO:0007669"/>
    <property type="project" value="UniProtKB-KW"/>
</dbReference>